<dbReference type="AlphaFoldDB" id="A0A1R3V5U2"/>
<evidence type="ECO:0000313" key="2">
    <source>
        <dbReference type="Proteomes" id="UP000188388"/>
    </source>
</evidence>
<evidence type="ECO:0000313" key="1">
    <source>
        <dbReference type="EMBL" id="SIT55285.1"/>
    </source>
</evidence>
<proteinExistence type="predicted"/>
<organism evidence="1 2">
    <name type="scientific">Mesorhizobium prunaredense</name>
    <dbReference type="NCBI Taxonomy" id="1631249"/>
    <lineage>
        <taxon>Bacteria</taxon>
        <taxon>Pseudomonadati</taxon>
        <taxon>Pseudomonadota</taxon>
        <taxon>Alphaproteobacteria</taxon>
        <taxon>Hyphomicrobiales</taxon>
        <taxon>Phyllobacteriaceae</taxon>
        <taxon>Mesorhizobium</taxon>
    </lineage>
</organism>
<protein>
    <submittedName>
        <fullName evidence="1">Uncharacterized protein</fullName>
    </submittedName>
</protein>
<dbReference type="Proteomes" id="UP000188388">
    <property type="component" value="Unassembled WGS sequence"/>
</dbReference>
<accession>A0A1R3V5U2</accession>
<keyword evidence="2" id="KW-1185">Reference proteome</keyword>
<dbReference type="EMBL" id="FTPD01000013">
    <property type="protein sequence ID" value="SIT55285.1"/>
    <property type="molecule type" value="Genomic_DNA"/>
</dbReference>
<reference evidence="2" key="1">
    <citation type="submission" date="2017-01" db="EMBL/GenBank/DDBJ databases">
        <authorList>
            <person name="Brunel B."/>
        </authorList>
    </citation>
    <scope>NUCLEOTIDE SEQUENCE [LARGE SCALE GENOMIC DNA]</scope>
</reference>
<gene>
    <name evidence="1" type="ORF">BQ8794_200288</name>
</gene>
<name>A0A1R3V5U2_9HYPH</name>
<sequence>MHAFALTRRQFDVVDVLGRHRVDLHGAANRIGRHQRHQPKIGARQFDGLAAQRHHDDLAIERDQREGQSVAQLEFAGVAHHFAAALVDANGLRRFPPLEWGLQLLHVADDRVMVDIIARHIALQPFSRPLAKQHMVLLLASWRARLRNRPGHQRRQSELRGYAKQFLADRRRRIGVLQLIDEFQRAIEMAHRNIYPMLPSRVEINGPVLDPHFALDPGLQTCSPLSAAACGYPPADRHTCLQAR</sequence>